<gene>
    <name evidence="1" type="ORF">EV652_102276</name>
</gene>
<dbReference type="Proteomes" id="UP000294508">
    <property type="component" value="Unassembled WGS sequence"/>
</dbReference>
<evidence type="ECO:0000313" key="2">
    <source>
        <dbReference type="Proteomes" id="UP000294508"/>
    </source>
</evidence>
<organism evidence="1 2">
    <name type="scientific">Kribbella steppae</name>
    <dbReference type="NCBI Taxonomy" id="2512223"/>
    <lineage>
        <taxon>Bacteria</taxon>
        <taxon>Bacillati</taxon>
        <taxon>Actinomycetota</taxon>
        <taxon>Actinomycetes</taxon>
        <taxon>Propionibacteriales</taxon>
        <taxon>Kribbellaceae</taxon>
        <taxon>Kribbella</taxon>
    </lineage>
</organism>
<evidence type="ECO:0000313" key="1">
    <source>
        <dbReference type="EMBL" id="TCO34211.1"/>
    </source>
</evidence>
<comment type="caution">
    <text evidence="1">The sequence shown here is derived from an EMBL/GenBank/DDBJ whole genome shotgun (WGS) entry which is preliminary data.</text>
</comment>
<name>A0A4R2HS98_9ACTN</name>
<protein>
    <submittedName>
        <fullName evidence="1">Uncharacterized protein</fullName>
    </submittedName>
</protein>
<dbReference type="EMBL" id="SLWN01000002">
    <property type="protein sequence ID" value="TCO34211.1"/>
    <property type="molecule type" value="Genomic_DNA"/>
</dbReference>
<accession>A0A4R2HS98</accession>
<proteinExistence type="predicted"/>
<dbReference type="AlphaFoldDB" id="A0A4R2HS98"/>
<keyword evidence="2" id="KW-1185">Reference proteome</keyword>
<reference evidence="1 2" key="1">
    <citation type="journal article" date="2015" name="Stand. Genomic Sci.">
        <title>Genomic Encyclopedia of Bacterial and Archaeal Type Strains, Phase III: the genomes of soil and plant-associated and newly described type strains.</title>
        <authorList>
            <person name="Whitman W.B."/>
            <person name="Woyke T."/>
            <person name="Klenk H.P."/>
            <person name="Zhou Y."/>
            <person name="Lilburn T.G."/>
            <person name="Beck B.J."/>
            <person name="De Vos P."/>
            <person name="Vandamme P."/>
            <person name="Eisen J.A."/>
            <person name="Garrity G."/>
            <person name="Hugenholtz P."/>
            <person name="Kyrpides N.C."/>
        </authorList>
    </citation>
    <scope>NUCLEOTIDE SEQUENCE [LARGE SCALE GENOMIC DNA]</scope>
    <source>
        <strain evidence="1 2">VKM Ac-2572</strain>
    </source>
</reference>
<sequence length="56" mass="6189">MTFEVTIRGFAGTDEAPGEVVERVRRVVGGREVVLAEGAPGRFEELEEQYRIEHGG</sequence>